<dbReference type="GO" id="GO:0000049">
    <property type="term" value="F:tRNA binding"/>
    <property type="evidence" value="ECO:0007669"/>
    <property type="project" value="InterPro"/>
</dbReference>
<protein>
    <recommendedName>
        <fullName evidence="3">Cytoplasmic tRNA 2-thiolation protein 2</fullName>
    </recommendedName>
</protein>
<dbReference type="PANTHER" id="PTHR20882:SF14">
    <property type="entry name" value="CYTOPLASMIC TRNA 2-THIOLATION PROTEIN 2"/>
    <property type="match status" value="1"/>
</dbReference>
<dbReference type="SUPFAM" id="SSF52402">
    <property type="entry name" value="Adenine nucleotide alpha hydrolases-like"/>
    <property type="match status" value="1"/>
</dbReference>
<reference evidence="4 5" key="1">
    <citation type="journal article" date="2013" name="Nature">
        <title>The genomes of four tapeworm species reveal adaptations to parasitism.</title>
        <authorList>
            <person name="Tsai I.J."/>
            <person name="Zarowiecki M."/>
            <person name="Holroyd N."/>
            <person name="Garciarrubio A."/>
            <person name="Sanchez-Flores A."/>
            <person name="Brooks K.L."/>
            <person name="Tracey A."/>
            <person name="Bobes R.J."/>
            <person name="Fragoso G."/>
            <person name="Sciutto E."/>
            <person name="Aslett M."/>
            <person name="Beasley H."/>
            <person name="Bennett H.M."/>
            <person name="Cai J."/>
            <person name="Camicia F."/>
            <person name="Clark R."/>
            <person name="Cucher M."/>
            <person name="De Silva N."/>
            <person name="Day T.A."/>
            <person name="Deplazes P."/>
            <person name="Estrada K."/>
            <person name="Fernandez C."/>
            <person name="Holland P.W."/>
            <person name="Hou J."/>
            <person name="Hu S."/>
            <person name="Huckvale T."/>
            <person name="Hung S.S."/>
            <person name="Kamenetzky L."/>
            <person name="Keane J.A."/>
            <person name="Kiss F."/>
            <person name="Koziol U."/>
            <person name="Lambert O."/>
            <person name="Liu K."/>
            <person name="Luo X."/>
            <person name="Luo Y."/>
            <person name="Macchiaroli N."/>
            <person name="Nichol S."/>
            <person name="Paps J."/>
            <person name="Parkinson J."/>
            <person name="Pouchkina-Stantcheva N."/>
            <person name="Riddiford N."/>
            <person name="Rosenzvit M."/>
            <person name="Salinas G."/>
            <person name="Wasmuth J.D."/>
            <person name="Zamanian M."/>
            <person name="Zheng Y."/>
            <person name="Cai X."/>
            <person name="Soberon X."/>
            <person name="Olson P.D."/>
            <person name="Laclette J.P."/>
            <person name="Brehm K."/>
            <person name="Berriman M."/>
            <person name="Garciarrubio A."/>
            <person name="Bobes R.J."/>
            <person name="Fragoso G."/>
            <person name="Sanchez-Flores A."/>
            <person name="Estrada K."/>
            <person name="Cevallos M.A."/>
            <person name="Morett E."/>
            <person name="Gonzalez V."/>
            <person name="Portillo T."/>
            <person name="Ochoa-Leyva A."/>
            <person name="Jose M.V."/>
            <person name="Sciutto E."/>
            <person name="Landa A."/>
            <person name="Jimenez L."/>
            <person name="Valdes V."/>
            <person name="Carrero J.C."/>
            <person name="Larralde C."/>
            <person name="Morales-Montor J."/>
            <person name="Limon-Lason J."/>
            <person name="Soberon X."/>
            <person name="Laclette J.P."/>
        </authorList>
    </citation>
    <scope>NUCLEOTIDE SEQUENCE [LARGE SCALE GENOMIC DNA]</scope>
</reference>
<dbReference type="InterPro" id="IPR014729">
    <property type="entry name" value="Rossmann-like_a/b/a_fold"/>
</dbReference>
<dbReference type="AlphaFoldDB" id="A0A068WMF2"/>
<dbReference type="UniPathway" id="UPA00988"/>
<accession>A0A068WMF2</accession>
<evidence type="ECO:0000256" key="1">
    <source>
        <dbReference type="ARBA" id="ARBA00022490"/>
    </source>
</evidence>
<dbReference type="HAMAP" id="MF_03054">
    <property type="entry name" value="CTU2"/>
    <property type="match status" value="1"/>
</dbReference>
<evidence type="ECO:0000313" key="5">
    <source>
        <dbReference type="Proteomes" id="UP000492820"/>
    </source>
</evidence>
<dbReference type="WBParaSite" id="EgrG_000663500">
    <property type="protein sequence ID" value="EgrG_000663500"/>
    <property type="gene ID" value="EgrG_000663500"/>
</dbReference>
<dbReference type="EMBL" id="LK028578">
    <property type="protein sequence ID" value="CDS18794.1"/>
    <property type="molecule type" value="Genomic_DNA"/>
</dbReference>
<evidence type="ECO:0000256" key="3">
    <source>
        <dbReference type="HAMAP-Rule" id="MF_03054"/>
    </source>
</evidence>
<reference evidence="4" key="2">
    <citation type="submission" date="2014-06" db="EMBL/GenBank/DDBJ databases">
        <authorList>
            <person name="Aslett M."/>
        </authorList>
    </citation>
    <scope>NUCLEOTIDE SEQUENCE</scope>
</reference>
<reference evidence="6" key="3">
    <citation type="submission" date="2020-10" db="UniProtKB">
        <authorList>
            <consortium name="WormBaseParasite"/>
        </authorList>
    </citation>
    <scope>IDENTIFICATION</scope>
</reference>
<dbReference type="Gene3D" id="3.40.50.620">
    <property type="entry name" value="HUPs"/>
    <property type="match status" value="1"/>
</dbReference>
<comment type="subcellular location">
    <subcellularLocation>
        <location evidence="3">Cytoplasm</location>
    </subcellularLocation>
</comment>
<name>A0A068WMF2_ECHGR</name>
<evidence type="ECO:0000313" key="4">
    <source>
        <dbReference type="EMBL" id="CDS18794.1"/>
    </source>
</evidence>
<dbReference type="GO" id="GO:0002143">
    <property type="term" value="P:tRNA wobble position uridine thiolation"/>
    <property type="evidence" value="ECO:0007669"/>
    <property type="project" value="TreeGrafter"/>
</dbReference>
<comment type="function">
    <text evidence="3">Plays a central role in 2-thiolation of mcm(5)S(2)U at tRNA wobble positions of tRNA(Lys), tRNA(Glu) and tRNA(Gln). May act by forming a heterodimer with NCS6/CTU1 that ligates sulfur from thiocarboxylated URM1 onto the uridine of tRNAs at wobble position.</text>
</comment>
<dbReference type="GO" id="GO:0005829">
    <property type="term" value="C:cytosol"/>
    <property type="evidence" value="ECO:0007669"/>
    <property type="project" value="TreeGrafter"/>
</dbReference>
<dbReference type="InterPro" id="IPR019407">
    <property type="entry name" value="CTU2"/>
</dbReference>
<dbReference type="GO" id="GO:0016779">
    <property type="term" value="F:nucleotidyltransferase activity"/>
    <property type="evidence" value="ECO:0007669"/>
    <property type="project" value="UniProtKB-UniRule"/>
</dbReference>
<dbReference type="GO" id="GO:0032447">
    <property type="term" value="P:protein urmylation"/>
    <property type="evidence" value="ECO:0007669"/>
    <property type="project" value="UniProtKB-UniRule"/>
</dbReference>
<comment type="pathway">
    <text evidence="3">tRNA modification; 5-methoxycarbonylmethyl-2-thiouridine-tRNA biosynthesis.</text>
</comment>
<sequence>MFTEARVCSEPMTDRTVCIKCKGGFGPPSVFVRKDDPPLCRTCFQAGCVHKFRSSFGKANIIRNREAVALAFSGGSSSLAMLNLAKMCQARTESRKLRFDPTVVCMYDVEQPYPVRQEEAMKAAGFEYRIVRTNEIPFTETNCSYVVSTRITNSTLTAAEEMLRWQRLQYLLIYTSRVLGYKYLLVGDNASQLAARCLAGIAQGRGGTVATELDFADTRYSEVTILRPMYNFLAKEVALFLHFAGLDTVVEMGLSAQQNVAYGPGVSSIQRLTQDFIGSLQFAGYPSTTMAVLNAASRTLSSENRSDQRCTVCYAPLPRSNQENSLEETVTALSAYEFSARISRNSKTSCNPASPPPFPPPNSPALCSCCLFNRTELQKAGLCCTHISLDSNSRA</sequence>
<dbReference type="OrthoDB" id="25129at2759"/>
<proteinExistence type="inferred from homology"/>
<organism evidence="4">
    <name type="scientific">Echinococcus granulosus</name>
    <name type="common">Hydatid tapeworm</name>
    <dbReference type="NCBI Taxonomy" id="6210"/>
    <lineage>
        <taxon>Eukaryota</taxon>
        <taxon>Metazoa</taxon>
        <taxon>Spiralia</taxon>
        <taxon>Lophotrochozoa</taxon>
        <taxon>Platyhelminthes</taxon>
        <taxon>Cestoda</taxon>
        <taxon>Eucestoda</taxon>
        <taxon>Cyclophyllidea</taxon>
        <taxon>Taeniidae</taxon>
        <taxon>Echinococcus</taxon>
        <taxon>Echinococcus granulosus group</taxon>
    </lineage>
</organism>
<evidence type="ECO:0000256" key="2">
    <source>
        <dbReference type="ARBA" id="ARBA00022694"/>
    </source>
</evidence>
<keyword evidence="2 3" id="KW-0819">tRNA processing</keyword>
<evidence type="ECO:0000313" key="6">
    <source>
        <dbReference type="WBParaSite" id="EgrG_000663500"/>
    </source>
</evidence>
<dbReference type="Pfam" id="PF10288">
    <property type="entry name" value="CTU2"/>
    <property type="match status" value="1"/>
</dbReference>
<comment type="similarity">
    <text evidence="3">Belongs to the CTU2/NCS2 family.</text>
</comment>
<dbReference type="PANTHER" id="PTHR20882">
    <property type="entry name" value="CYTOPLASMIC TRNA 2-THIOLATION PROTEIN 2"/>
    <property type="match status" value="1"/>
</dbReference>
<dbReference type="Proteomes" id="UP000492820">
    <property type="component" value="Unassembled WGS sequence"/>
</dbReference>
<dbReference type="GO" id="GO:0016783">
    <property type="term" value="F:sulfurtransferase activity"/>
    <property type="evidence" value="ECO:0007669"/>
    <property type="project" value="TreeGrafter"/>
</dbReference>
<gene>
    <name evidence="4" type="ORF">EgrG_000663500</name>
</gene>
<keyword evidence="1 3" id="KW-0963">Cytoplasm</keyword>